<evidence type="ECO:0000256" key="3">
    <source>
        <dbReference type="ARBA" id="ARBA00022448"/>
    </source>
</evidence>
<evidence type="ECO:0000256" key="4">
    <source>
        <dbReference type="ARBA" id="ARBA00022475"/>
    </source>
</evidence>
<feature type="transmembrane region" description="Helical" evidence="9">
    <location>
        <begin position="219"/>
        <end position="245"/>
    </location>
</feature>
<dbReference type="InterPro" id="IPR011701">
    <property type="entry name" value="MFS"/>
</dbReference>
<dbReference type="PANTHER" id="PTHR23535:SF2">
    <property type="entry name" value="SUGAR EFFLUX TRANSPORTER A-RELATED"/>
    <property type="match status" value="1"/>
</dbReference>
<evidence type="ECO:0000256" key="5">
    <source>
        <dbReference type="ARBA" id="ARBA00022597"/>
    </source>
</evidence>
<gene>
    <name evidence="11" type="ORF">GCM10012284_31560</name>
</gene>
<keyword evidence="3" id="KW-0813">Transport</keyword>
<feature type="transmembrane region" description="Helical" evidence="9">
    <location>
        <begin position="344"/>
        <end position="362"/>
    </location>
</feature>
<organism evidence="11 12">
    <name type="scientific">Mangrovihabitans endophyticus</name>
    <dbReference type="NCBI Taxonomy" id="1751298"/>
    <lineage>
        <taxon>Bacteria</taxon>
        <taxon>Bacillati</taxon>
        <taxon>Actinomycetota</taxon>
        <taxon>Actinomycetes</taxon>
        <taxon>Micromonosporales</taxon>
        <taxon>Micromonosporaceae</taxon>
        <taxon>Mangrovihabitans</taxon>
    </lineage>
</organism>
<comment type="similarity">
    <text evidence="2">Belongs to the major facilitator superfamily. Set transporter family.</text>
</comment>
<dbReference type="AlphaFoldDB" id="A0A8J3C1V1"/>
<dbReference type="Proteomes" id="UP000656042">
    <property type="component" value="Unassembled WGS sequence"/>
</dbReference>
<evidence type="ECO:0000256" key="1">
    <source>
        <dbReference type="ARBA" id="ARBA00004651"/>
    </source>
</evidence>
<dbReference type="RefSeq" id="WP_229715862.1">
    <property type="nucleotide sequence ID" value="NZ_BMMX01000012.1"/>
</dbReference>
<feature type="domain" description="Major facilitator superfamily (MFS) profile" evidence="10">
    <location>
        <begin position="14"/>
        <end position="396"/>
    </location>
</feature>
<comment type="caution">
    <text evidence="11">The sequence shown here is derived from an EMBL/GenBank/DDBJ whole genome shotgun (WGS) entry which is preliminary data.</text>
</comment>
<dbReference type="Pfam" id="PF07690">
    <property type="entry name" value="MFS_1"/>
    <property type="match status" value="2"/>
</dbReference>
<feature type="transmembrane region" description="Helical" evidence="9">
    <location>
        <begin position="51"/>
        <end position="70"/>
    </location>
</feature>
<dbReference type="SUPFAM" id="SSF103473">
    <property type="entry name" value="MFS general substrate transporter"/>
    <property type="match status" value="1"/>
</dbReference>
<feature type="transmembrane region" description="Helical" evidence="9">
    <location>
        <begin position="306"/>
        <end position="332"/>
    </location>
</feature>
<feature type="transmembrane region" description="Helical" evidence="9">
    <location>
        <begin position="173"/>
        <end position="193"/>
    </location>
</feature>
<sequence>MAAQTPPRPSVGRALLPLGLIFLSVGMSVSIVMPFLALFLTTEVEAGPLQVTGLLIAAPLAGVVSSTLIGRISDRGAVRRRIIITAAAAGVIGTSLTSVIRSYWILLLLTVTATAVANALFPQTFAYARQVLQRNSPARAAMGISALRTVFSIAWVAGPPMAAVILEAGGFRLVYGTAAVFYALSLLVGVVWLRELGPPERPRPTGPTGSDAPDASWPVLLFTSIGFILLQTPLTLAVQALPLYVSRDLGGEVSDSGLVLGLCAALEIPLMLGFGALSTRVPARVLILAGGACGVAYYALASASHAVGMLLAAQIVNATFIAAVTGLGISYVQDMLPGRPGQATTLFTNAFPLGAMLAGPLFGLAQHFGFRLAFVLCTGLAAAGLALLVVTRPPARTAAQATRAGDMTSHQ</sequence>
<dbReference type="PANTHER" id="PTHR23535">
    <property type="entry name" value="SUGAR EFFLUX TRANSPORTER A-RELATED"/>
    <property type="match status" value="1"/>
</dbReference>
<evidence type="ECO:0000259" key="10">
    <source>
        <dbReference type="PROSITE" id="PS50850"/>
    </source>
</evidence>
<name>A0A8J3C1V1_9ACTN</name>
<dbReference type="EMBL" id="BMMX01000012">
    <property type="protein sequence ID" value="GGK95190.1"/>
    <property type="molecule type" value="Genomic_DNA"/>
</dbReference>
<feature type="transmembrane region" description="Helical" evidence="9">
    <location>
        <begin position="106"/>
        <end position="128"/>
    </location>
</feature>
<evidence type="ECO:0000256" key="7">
    <source>
        <dbReference type="ARBA" id="ARBA00022989"/>
    </source>
</evidence>
<dbReference type="GO" id="GO:0022857">
    <property type="term" value="F:transmembrane transporter activity"/>
    <property type="evidence" value="ECO:0007669"/>
    <property type="project" value="InterPro"/>
</dbReference>
<keyword evidence="6 9" id="KW-0812">Transmembrane</keyword>
<feature type="transmembrane region" description="Helical" evidence="9">
    <location>
        <begin position="368"/>
        <end position="390"/>
    </location>
</feature>
<comment type="subcellular location">
    <subcellularLocation>
        <location evidence="1">Cell membrane</location>
        <topology evidence="1">Multi-pass membrane protein</topology>
    </subcellularLocation>
</comment>
<keyword evidence="5" id="KW-0762">Sugar transport</keyword>
<dbReference type="CDD" id="cd17471">
    <property type="entry name" value="MFS_Set"/>
    <property type="match status" value="1"/>
</dbReference>
<proteinExistence type="inferred from homology"/>
<evidence type="ECO:0000256" key="9">
    <source>
        <dbReference type="SAM" id="Phobius"/>
    </source>
</evidence>
<protein>
    <submittedName>
        <fullName evidence="11">Sugar efflux transporter SetB</fullName>
    </submittedName>
</protein>
<keyword evidence="7 9" id="KW-1133">Transmembrane helix</keyword>
<dbReference type="Gene3D" id="1.20.1250.20">
    <property type="entry name" value="MFS general substrate transporter like domains"/>
    <property type="match status" value="2"/>
</dbReference>
<evidence type="ECO:0000313" key="12">
    <source>
        <dbReference type="Proteomes" id="UP000656042"/>
    </source>
</evidence>
<accession>A0A8J3C1V1</accession>
<keyword evidence="4" id="KW-1003">Cell membrane</keyword>
<evidence type="ECO:0000256" key="2">
    <source>
        <dbReference type="ARBA" id="ARBA00006523"/>
    </source>
</evidence>
<dbReference type="PROSITE" id="PS50850">
    <property type="entry name" value="MFS"/>
    <property type="match status" value="1"/>
</dbReference>
<dbReference type="InterPro" id="IPR020846">
    <property type="entry name" value="MFS_dom"/>
</dbReference>
<reference evidence="11" key="1">
    <citation type="journal article" date="2014" name="Int. J. Syst. Evol. Microbiol.">
        <title>Complete genome sequence of Corynebacterium casei LMG S-19264T (=DSM 44701T), isolated from a smear-ripened cheese.</title>
        <authorList>
            <consortium name="US DOE Joint Genome Institute (JGI-PGF)"/>
            <person name="Walter F."/>
            <person name="Albersmeier A."/>
            <person name="Kalinowski J."/>
            <person name="Ruckert C."/>
        </authorList>
    </citation>
    <scope>NUCLEOTIDE SEQUENCE</scope>
    <source>
        <strain evidence="11">CGMCC 4.7299</strain>
    </source>
</reference>
<dbReference type="InterPro" id="IPR036259">
    <property type="entry name" value="MFS_trans_sf"/>
</dbReference>
<keyword evidence="12" id="KW-1185">Reference proteome</keyword>
<feature type="transmembrane region" description="Helical" evidence="9">
    <location>
        <begin position="257"/>
        <end position="274"/>
    </location>
</feature>
<dbReference type="GO" id="GO:0005886">
    <property type="term" value="C:plasma membrane"/>
    <property type="evidence" value="ECO:0007669"/>
    <property type="project" value="UniProtKB-SubCell"/>
</dbReference>
<feature type="transmembrane region" description="Helical" evidence="9">
    <location>
        <begin position="140"/>
        <end position="158"/>
    </location>
</feature>
<feature type="transmembrane region" description="Helical" evidence="9">
    <location>
        <begin position="82"/>
        <end position="100"/>
    </location>
</feature>
<feature type="transmembrane region" description="Helical" evidence="9">
    <location>
        <begin position="281"/>
        <end position="300"/>
    </location>
</feature>
<evidence type="ECO:0000256" key="6">
    <source>
        <dbReference type="ARBA" id="ARBA00022692"/>
    </source>
</evidence>
<evidence type="ECO:0000313" key="11">
    <source>
        <dbReference type="EMBL" id="GGK95190.1"/>
    </source>
</evidence>
<evidence type="ECO:0000256" key="8">
    <source>
        <dbReference type="ARBA" id="ARBA00023136"/>
    </source>
</evidence>
<keyword evidence="8 9" id="KW-0472">Membrane</keyword>
<feature type="transmembrane region" description="Helical" evidence="9">
    <location>
        <begin position="14"/>
        <end position="39"/>
    </location>
</feature>
<reference evidence="11" key="2">
    <citation type="submission" date="2020-09" db="EMBL/GenBank/DDBJ databases">
        <authorList>
            <person name="Sun Q."/>
            <person name="Zhou Y."/>
        </authorList>
    </citation>
    <scope>NUCLEOTIDE SEQUENCE</scope>
    <source>
        <strain evidence="11">CGMCC 4.7299</strain>
    </source>
</reference>